<dbReference type="InterPro" id="IPR052111">
    <property type="entry name" value="Spermatogenesis_Ciliary_MAP"/>
</dbReference>
<keyword evidence="3" id="KW-1185">Reference proteome</keyword>
<reference evidence="2" key="1">
    <citation type="submission" date="2020-08" db="EMBL/GenBank/DDBJ databases">
        <title>Multicomponent nature underlies the extraordinary mechanical properties of spider dragline silk.</title>
        <authorList>
            <person name="Kono N."/>
            <person name="Nakamura H."/>
            <person name="Mori M."/>
            <person name="Yoshida Y."/>
            <person name="Ohtoshi R."/>
            <person name="Malay A.D."/>
            <person name="Moran D.A.P."/>
            <person name="Tomita M."/>
            <person name="Numata K."/>
            <person name="Arakawa K."/>
        </authorList>
    </citation>
    <scope>NUCLEOTIDE SEQUENCE</scope>
</reference>
<organism evidence="2 3">
    <name type="scientific">Trichonephila inaurata madagascariensis</name>
    <dbReference type="NCBI Taxonomy" id="2747483"/>
    <lineage>
        <taxon>Eukaryota</taxon>
        <taxon>Metazoa</taxon>
        <taxon>Ecdysozoa</taxon>
        <taxon>Arthropoda</taxon>
        <taxon>Chelicerata</taxon>
        <taxon>Arachnida</taxon>
        <taxon>Araneae</taxon>
        <taxon>Araneomorphae</taxon>
        <taxon>Entelegynae</taxon>
        <taxon>Araneoidea</taxon>
        <taxon>Nephilidae</taxon>
        <taxon>Trichonephila</taxon>
        <taxon>Trichonephila inaurata</taxon>
    </lineage>
</organism>
<dbReference type="EMBL" id="BMAV01023874">
    <property type="protein sequence ID" value="GFS28176.1"/>
    <property type="molecule type" value="Genomic_DNA"/>
</dbReference>
<dbReference type="InterPro" id="IPR010441">
    <property type="entry name" value="CH_2"/>
</dbReference>
<dbReference type="Pfam" id="PF06294">
    <property type="entry name" value="CH_2"/>
    <property type="match status" value="1"/>
</dbReference>
<name>A0A8X6I2F5_9ARAC</name>
<evidence type="ECO:0000313" key="3">
    <source>
        <dbReference type="Proteomes" id="UP000886998"/>
    </source>
</evidence>
<evidence type="ECO:0000259" key="1">
    <source>
        <dbReference type="Pfam" id="PF06294"/>
    </source>
</evidence>
<dbReference type="GO" id="GO:0008017">
    <property type="term" value="F:microtubule binding"/>
    <property type="evidence" value="ECO:0007669"/>
    <property type="project" value="TreeGrafter"/>
</dbReference>
<feature type="domain" description="CH-like" evidence="1">
    <location>
        <begin position="12"/>
        <end position="105"/>
    </location>
</feature>
<protein>
    <recommendedName>
        <fullName evidence="1">CH-like domain-containing protein</fullName>
    </recommendedName>
</protein>
<dbReference type="OrthoDB" id="193300at2759"/>
<evidence type="ECO:0000313" key="2">
    <source>
        <dbReference type="EMBL" id="GFS28176.1"/>
    </source>
</evidence>
<proteinExistence type="predicted"/>
<dbReference type="Proteomes" id="UP000886998">
    <property type="component" value="Unassembled WGS sequence"/>
</dbReference>
<accession>A0A8X6I2F5</accession>
<comment type="caution">
    <text evidence="2">The sequence shown here is derived from an EMBL/GenBank/DDBJ whole genome shotgun (WGS) entry which is preliminary data.</text>
</comment>
<dbReference type="PANTHER" id="PTHR12509">
    <property type="entry name" value="SPERMATOGENESIS-ASSOCIATED 4-RELATED"/>
    <property type="match status" value="1"/>
</dbReference>
<gene>
    <name evidence="2" type="ORF">TNIN_466491</name>
</gene>
<dbReference type="AlphaFoldDB" id="A0A8X6I2F5"/>
<dbReference type="GO" id="GO:0051493">
    <property type="term" value="P:regulation of cytoskeleton organization"/>
    <property type="evidence" value="ECO:0007669"/>
    <property type="project" value="TreeGrafter"/>
</dbReference>
<dbReference type="Gene3D" id="1.10.418.10">
    <property type="entry name" value="Calponin-like domain"/>
    <property type="match status" value="1"/>
</dbReference>
<dbReference type="GO" id="GO:0005930">
    <property type="term" value="C:axoneme"/>
    <property type="evidence" value="ECO:0007669"/>
    <property type="project" value="TreeGrafter"/>
</dbReference>
<sequence>MNEISVDLKQHLYIWLKSLPFLKHRNLRREFSDANLIAKLVNFFMPKLALENAYPPCMSMTKKVDNWTRLNSKVLSHLGLNLSKENIEDLASSKVNVTEKFLLKLAIVLYSINQEQIKEAISQLKKTGG</sequence>
<dbReference type="PANTHER" id="PTHR12509:SF9">
    <property type="entry name" value="SPERM FLAGELLAR PROTEIN 1 ISOFORM X1"/>
    <property type="match status" value="1"/>
</dbReference>
<dbReference type="InterPro" id="IPR036872">
    <property type="entry name" value="CH_dom_sf"/>
</dbReference>